<keyword evidence="4" id="KW-0540">Nuclease</keyword>
<evidence type="ECO:0000256" key="5">
    <source>
        <dbReference type="ARBA" id="ARBA00022723"/>
    </source>
</evidence>
<reference evidence="9" key="1">
    <citation type="submission" date="2025-05" db="UniProtKB">
        <authorList>
            <consortium name="RefSeq"/>
        </authorList>
    </citation>
    <scope>NUCLEOTIDE SEQUENCE [LARGE SCALE GENOMIC DNA]</scope>
</reference>
<proteinExistence type="inferred from homology"/>
<dbReference type="InterPro" id="IPR027806">
    <property type="entry name" value="HARBI1_dom"/>
</dbReference>
<reference evidence="10" key="2">
    <citation type="submission" date="2025-08" db="UniProtKB">
        <authorList>
            <consortium name="RefSeq"/>
        </authorList>
    </citation>
    <scope>IDENTIFICATION</scope>
    <source>
        <tissue evidence="10">Adult</tissue>
    </source>
</reference>
<name>A0ABM3JQ87_BACDO</name>
<keyword evidence="7" id="KW-0539">Nucleus</keyword>
<accession>A0ABM3JQ87</accession>
<keyword evidence="6" id="KW-0378">Hydrolase</keyword>
<keyword evidence="9" id="KW-1185">Reference proteome</keyword>
<evidence type="ECO:0000256" key="4">
    <source>
        <dbReference type="ARBA" id="ARBA00022722"/>
    </source>
</evidence>
<evidence type="ECO:0000256" key="6">
    <source>
        <dbReference type="ARBA" id="ARBA00022801"/>
    </source>
</evidence>
<dbReference type="Pfam" id="PF13359">
    <property type="entry name" value="DDE_Tnp_4"/>
    <property type="match status" value="1"/>
</dbReference>
<sequence>MSHLNGKQNILNALSYKCILDITANDSSSDEEDDNIIIKFAIDAALIIANRRSTHLGIPKSSQWVNNVLPRFDSGRMRQMLRIEFFEFNYILSLIKQDPVFQNKNFVPQLPIDLQLKITLFRLGSSGESASIRKIATLFGIGDGGTVTKVTERVITALINLKSTFLCWPSREERRKIVTKTMKELPGCIGYVDGTEIRLAESPSKDHELYFSRKKQYAIKMQVVCDYSLRIRQATIGYRGNVHDAKIFAESAIGKNPQNYFCHRKWIAGDSAYPLSQHLITPFRQNSTEQSKEMRDAFNQYFSKYRVRVENCFGKLKEKFCSLKELRFRLTNETNYKNCCRWILACCILHNMLLQFNLDENPSLESQEETDFPQEIYEHDDLRKALSHFVNNKDIII</sequence>
<evidence type="ECO:0000256" key="7">
    <source>
        <dbReference type="ARBA" id="ARBA00023242"/>
    </source>
</evidence>
<dbReference type="InterPro" id="IPR045249">
    <property type="entry name" value="HARBI1-like"/>
</dbReference>
<comment type="cofactor">
    <cofactor evidence="1">
        <name>a divalent metal cation</name>
        <dbReference type="ChEBI" id="CHEBI:60240"/>
    </cofactor>
</comment>
<evidence type="ECO:0000256" key="1">
    <source>
        <dbReference type="ARBA" id="ARBA00001968"/>
    </source>
</evidence>
<evidence type="ECO:0000313" key="9">
    <source>
        <dbReference type="Proteomes" id="UP001652620"/>
    </source>
</evidence>
<evidence type="ECO:0000259" key="8">
    <source>
        <dbReference type="Pfam" id="PF13359"/>
    </source>
</evidence>
<evidence type="ECO:0000256" key="3">
    <source>
        <dbReference type="ARBA" id="ARBA00006958"/>
    </source>
</evidence>
<comment type="subcellular location">
    <subcellularLocation>
        <location evidence="2">Nucleus</location>
    </subcellularLocation>
</comment>
<comment type="similarity">
    <text evidence="3">Belongs to the HARBI1 family.</text>
</comment>
<dbReference type="Proteomes" id="UP001652620">
    <property type="component" value="Chromosome 1"/>
</dbReference>
<dbReference type="GeneID" id="125778349"/>
<dbReference type="PANTHER" id="PTHR22930">
    <property type="match status" value="1"/>
</dbReference>
<evidence type="ECO:0000256" key="2">
    <source>
        <dbReference type="ARBA" id="ARBA00004123"/>
    </source>
</evidence>
<keyword evidence="5" id="KW-0479">Metal-binding</keyword>
<dbReference type="PANTHER" id="PTHR22930:SF85">
    <property type="entry name" value="GH03217P-RELATED"/>
    <property type="match status" value="1"/>
</dbReference>
<dbReference type="RefSeq" id="XP_049311393.1">
    <property type="nucleotide sequence ID" value="XM_049455436.1"/>
</dbReference>
<feature type="domain" description="DDE Tnp4" evidence="8">
    <location>
        <begin position="192"/>
        <end position="351"/>
    </location>
</feature>
<organism evidence="9 10">
    <name type="scientific">Bactrocera dorsalis</name>
    <name type="common">Oriental fruit fly</name>
    <name type="synonym">Dacus dorsalis</name>
    <dbReference type="NCBI Taxonomy" id="27457"/>
    <lineage>
        <taxon>Eukaryota</taxon>
        <taxon>Metazoa</taxon>
        <taxon>Ecdysozoa</taxon>
        <taxon>Arthropoda</taxon>
        <taxon>Hexapoda</taxon>
        <taxon>Insecta</taxon>
        <taxon>Pterygota</taxon>
        <taxon>Neoptera</taxon>
        <taxon>Endopterygota</taxon>
        <taxon>Diptera</taxon>
        <taxon>Brachycera</taxon>
        <taxon>Muscomorpha</taxon>
        <taxon>Tephritoidea</taxon>
        <taxon>Tephritidae</taxon>
        <taxon>Bactrocera</taxon>
        <taxon>Bactrocera</taxon>
    </lineage>
</organism>
<evidence type="ECO:0000313" key="10">
    <source>
        <dbReference type="RefSeq" id="XP_049311393.1"/>
    </source>
</evidence>
<protein>
    <submittedName>
        <fullName evidence="10">Uncharacterized protein LOC125778349</fullName>
    </submittedName>
</protein>
<gene>
    <name evidence="10" type="primary">LOC125778349</name>
</gene>